<dbReference type="GO" id="GO:0140664">
    <property type="term" value="F:ATP-dependent DNA damage sensor activity"/>
    <property type="evidence" value="ECO:0007669"/>
    <property type="project" value="InterPro"/>
</dbReference>
<dbReference type="GO" id="GO:0003690">
    <property type="term" value="F:double-stranded DNA binding"/>
    <property type="evidence" value="ECO:0007669"/>
    <property type="project" value="TreeGrafter"/>
</dbReference>
<gene>
    <name evidence="5" type="ORF">LMXM_11_0230</name>
</gene>
<accession>E9ANG9</accession>
<dbReference type="OrthoDB" id="5957327at2759"/>
<dbReference type="PANTHER" id="PTHR22942">
    <property type="entry name" value="RECA/RAD51/RADA DNA STRAND-PAIRING FAMILY MEMBER"/>
    <property type="match status" value="1"/>
</dbReference>
<dbReference type="OMA" id="CARHHAS"/>
<dbReference type="InterPro" id="IPR013632">
    <property type="entry name" value="Rad51_C"/>
</dbReference>
<dbReference type="PhylomeDB" id="E9ANG9"/>
<dbReference type="GO" id="GO:0006312">
    <property type="term" value="P:mitotic recombination"/>
    <property type="evidence" value="ECO:0007669"/>
    <property type="project" value="TreeGrafter"/>
</dbReference>
<evidence type="ECO:0000259" key="4">
    <source>
        <dbReference type="PROSITE" id="PS50162"/>
    </source>
</evidence>
<dbReference type="SUPFAM" id="SSF52540">
    <property type="entry name" value="P-loop containing nucleoside triphosphate hydrolases"/>
    <property type="match status" value="1"/>
</dbReference>
<dbReference type="PROSITE" id="PS50162">
    <property type="entry name" value="RECA_2"/>
    <property type="match status" value="1"/>
</dbReference>
<protein>
    <recommendedName>
        <fullName evidence="4">RecA family profile 1 domain-containing protein</fullName>
    </recommendedName>
</protein>
<dbReference type="PANTHER" id="PTHR22942:SF66">
    <property type="entry name" value="RE19845P"/>
    <property type="match status" value="1"/>
</dbReference>
<dbReference type="RefSeq" id="XP_003872996.1">
    <property type="nucleotide sequence ID" value="XM_003872947.1"/>
</dbReference>
<feature type="region of interest" description="Disordered" evidence="3">
    <location>
        <begin position="60"/>
        <end position="94"/>
    </location>
</feature>
<feature type="domain" description="RecA family profile 1" evidence="4">
    <location>
        <begin position="143"/>
        <end position="320"/>
    </location>
</feature>
<reference evidence="5 6" key="1">
    <citation type="journal article" date="2011" name="Genome Res.">
        <title>Chromosome and gene copy number variation allow major structural change between species and strains of Leishmania.</title>
        <authorList>
            <person name="Rogers M.B."/>
            <person name="Hilley J.D."/>
            <person name="Dickens N.J."/>
            <person name="Wilkes J."/>
            <person name="Bates P.A."/>
            <person name="Depledge D.P."/>
            <person name="Harris D."/>
            <person name="Her Y."/>
            <person name="Herzyk P."/>
            <person name="Imamura H."/>
            <person name="Otto T.D."/>
            <person name="Sanders M."/>
            <person name="Seeger K."/>
            <person name="Dujardin J.C."/>
            <person name="Berriman M."/>
            <person name="Smith D.F."/>
            <person name="Hertz-Fowler C."/>
            <person name="Mottram J.C."/>
        </authorList>
    </citation>
    <scope>NUCLEOTIDE SEQUENCE [LARGE SCALE GENOMIC DNA]</scope>
    <source>
        <strain evidence="5 6">MHOM/GT/2001/U1103</strain>
    </source>
</reference>
<evidence type="ECO:0000256" key="1">
    <source>
        <dbReference type="ARBA" id="ARBA00022741"/>
    </source>
</evidence>
<keyword evidence="2" id="KW-0067">ATP-binding</keyword>
<dbReference type="Pfam" id="PF08423">
    <property type="entry name" value="Rad51"/>
    <property type="match status" value="1"/>
</dbReference>
<keyword evidence="6" id="KW-1185">Reference proteome</keyword>
<dbReference type="VEuPathDB" id="TriTrypDB:LmxM.11.0230"/>
<dbReference type="GO" id="GO:0003697">
    <property type="term" value="F:single-stranded DNA binding"/>
    <property type="evidence" value="ECO:0007669"/>
    <property type="project" value="TreeGrafter"/>
</dbReference>
<proteinExistence type="predicted"/>
<dbReference type="InterPro" id="IPR020588">
    <property type="entry name" value="RecA_ATP-bd"/>
</dbReference>
<dbReference type="Proteomes" id="UP000007259">
    <property type="component" value="Chromosome 11"/>
</dbReference>
<keyword evidence="1" id="KW-0547">Nucleotide-binding</keyword>
<dbReference type="Gene3D" id="3.40.50.300">
    <property type="entry name" value="P-loop containing nucleotide triphosphate hydrolases"/>
    <property type="match status" value="1"/>
</dbReference>
<evidence type="ECO:0000256" key="2">
    <source>
        <dbReference type="ARBA" id="ARBA00022840"/>
    </source>
</evidence>
<dbReference type="AlphaFoldDB" id="E9ANG9"/>
<dbReference type="GO" id="GO:0000150">
    <property type="term" value="F:DNA strand exchange activity"/>
    <property type="evidence" value="ECO:0007669"/>
    <property type="project" value="TreeGrafter"/>
</dbReference>
<evidence type="ECO:0000313" key="5">
    <source>
        <dbReference type="EMBL" id="CBZ24478.1"/>
    </source>
</evidence>
<dbReference type="GO" id="GO:0042148">
    <property type="term" value="P:DNA strand invasion"/>
    <property type="evidence" value="ECO:0007669"/>
    <property type="project" value="TreeGrafter"/>
</dbReference>
<dbReference type="GeneID" id="13454865"/>
<evidence type="ECO:0000256" key="3">
    <source>
        <dbReference type="SAM" id="MobiDB-lite"/>
    </source>
</evidence>
<dbReference type="InterPro" id="IPR027417">
    <property type="entry name" value="P-loop_NTPase"/>
</dbReference>
<name>E9ANG9_LEIMU</name>
<dbReference type="GO" id="GO:0000730">
    <property type="term" value="P:DNA recombinase assembly"/>
    <property type="evidence" value="ECO:0007669"/>
    <property type="project" value="TreeGrafter"/>
</dbReference>
<organism evidence="5 6">
    <name type="scientific">Leishmania mexicana (strain MHOM/GT/2001/U1103)</name>
    <dbReference type="NCBI Taxonomy" id="929439"/>
    <lineage>
        <taxon>Eukaryota</taxon>
        <taxon>Discoba</taxon>
        <taxon>Euglenozoa</taxon>
        <taxon>Kinetoplastea</taxon>
        <taxon>Metakinetoplastina</taxon>
        <taxon>Trypanosomatida</taxon>
        <taxon>Trypanosomatidae</taxon>
        <taxon>Leishmaniinae</taxon>
        <taxon>Leishmania</taxon>
    </lineage>
</organism>
<evidence type="ECO:0000313" key="6">
    <source>
        <dbReference type="Proteomes" id="UP000007259"/>
    </source>
</evidence>
<dbReference type="EMBL" id="FR799564">
    <property type="protein sequence ID" value="CBZ24478.1"/>
    <property type="molecule type" value="Genomic_DNA"/>
</dbReference>
<dbReference type="GO" id="GO:0005524">
    <property type="term" value="F:ATP binding"/>
    <property type="evidence" value="ECO:0007669"/>
    <property type="project" value="UniProtKB-KW"/>
</dbReference>
<sequence>MMSSTDALQVKSEAHMFHRRMPDDSAFLVAPDAELCARHHASLAQVWAWRARLSQQQSPLYHRTSTVAAPSASGHPEPKDTTETTLEGDTLHSPHRPCTAADLLRSCCRPTPPHPLASSGSDAHGRVSTVASAAAAVVAASSSHLFLPTGLRSLDAALLGGLRRGWVTELTGLPGTGKTTLAAAWCRSCLRHARSCGATHDCVWLQSGSAVHSAVLAIAHEEPDATELPPLADAVHVACLSNLDGLQQLLDRWQGTEVSASPLSTVGLIVLDSITDLMRRSFRFEDDDALQRHEALATTLQSLKRLAEEQRVAVLVITQQQRHPWPAFGQSSISHTSRGVYEADGNEDEGDSEAWGSGYVRHASGGSGVVGPHACRGDFSSEDVGQLGRLFFHNVNVRLQLRAGVRPAGCRPSPCTPCGAGGPEGDREALRFRWQLEVLKSPLCAPFAVALRLRVPTPLSGSDGPPCVPGLPLCVEEIDGEDGSRGAAVPLAPNTQFEEGLPLLSLDPWDYTEVPSFLYL</sequence>
<dbReference type="KEGG" id="lmi:LMXM_11_0230"/>